<protein>
    <recommendedName>
        <fullName evidence="4">Medium-chain acyl-CoA ligase ACSF2, mitochondrial</fullName>
    </recommendedName>
</protein>
<keyword evidence="9" id="KW-1185">Reference proteome</keyword>
<dbReference type="WBParaSite" id="PSU_v2.g12636.t1">
    <property type="protein sequence ID" value="PSU_v2.g12636.t1"/>
    <property type="gene ID" value="PSU_v2.g12636"/>
</dbReference>
<evidence type="ECO:0000313" key="9">
    <source>
        <dbReference type="Proteomes" id="UP000887577"/>
    </source>
</evidence>
<dbReference type="PANTHER" id="PTHR43201:SF5">
    <property type="entry name" value="MEDIUM-CHAIN ACYL-COA LIGASE ACSF2, MITOCHONDRIAL"/>
    <property type="match status" value="1"/>
</dbReference>
<comment type="catalytic activity">
    <reaction evidence="5">
        <text>octanoate + ATP + CoA = octanoyl-CoA + AMP + diphosphate</text>
        <dbReference type="Rhea" id="RHEA:33631"/>
        <dbReference type="ChEBI" id="CHEBI:25646"/>
        <dbReference type="ChEBI" id="CHEBI:30616"/>
        <dbReference type="ChEBI" id="CHEBI:33019"/>
        <dbReference type="ChEBI" id="CHEBI:57287"/>
        <dbReference type="ChEBI" id="CHEBI:57386"/>
        <dbReference type="ChEBI" id="CHEBI:456215"/>
    </reaction>
</comment>
<dbReference type="Gene3D" id="3.30.300.30">
    <property type="match status" value="1"/>
</dbReference>
<evidence type="ECO:0000256" key="2">
    <source>
        <dbReference type="ARBA" id="ARBA00022598"/>
    </source>
</evidence>
<dbReference type="AlphaFoldDB" id="A0A914XXF9"/>
<feature type="domain" description="AMP-binding enzyme C-terminal" evidence="8">
    <location>
        <begin position="161"/>
        <end position="238"/>
    </location>
</feature>
<dbReference type="GO" id="GO:0006631">
    <property type="term" value="P:fatty acid metabolic process"/>
    <property type="evidence" value="ECO:0007669"/>
    <property type="project" value="TreeGrafter"/>
</dbReference>
<dbReference type="Pfam" id="PF13193">
    <property type="entry name" value="AMP-binding_C"/>
    <property type="match status" value="1"/>
</dbReference>
<evidence type="ECO:0000313" key="10">
    <source>
        <dbReference type="WBParaSite" id="PSU_v2.g12636.t1"/>
    </source>
</evidence>
<comment type="similarity">
    <text evidence="1">Belongs to the ATP-dependent AMP-binding enzyme family.</text>
</comment>
<name>A0A914XXF9_9BILA</name>
<keyword evidence="2" id="KW-0436">Ligase</keyword>
<dbReference type="InterPro" id="IPR045851">
    <property type="entry name" value="AMP-bd_C_sf"/>
</dbReference>
<dbReference type="Gene3D" id="3.40.50.12780">
    <property type="entry name" value="N-terminal domain of ligase-like"/>
    <property type="match status" value="1"/>
</dbReference>
<dbReference type="GO" id="GO:0031956">
    <property type="term" value="F:medium-chain fatty acid-CoA ligase activity"/>
    <property type="evidence" value="ECO:0007669"/>
    <property type="project" value="UniProtKB-EC"/>
</dbReference>
<dbReference type="InterPro" id="IPR000873">
    <property type="entry name" value="AMP-dep_synth/lig_dom"/>
</dbReference>
<proteinExistence type="inferred from homology"/>
<dbReference type="InterPro" id="IPR025110">
    <property type="entry name" value="AMP-bd_C"/>
</dbReference>
<feature type="domain" description="AMP-dependent synthetase/ligase" evidence="7">
    <location>
        <begin position="1"/>
        <end position="110"/>
    </location>
</feature>
<reference evidence="10" key="1">
    <citation type="submission" date="2022-11" db="UniProtKB">
        <authorList>
            <consortium name="WormBaseParasite"/>
        </authorList>
    </citation>
    <scope>IDENTIFICATION</scope>
</reference>
<dbReference type="PANTHER" id="PTHR43201">
    <property type="entry name" value="ACYL-COA SYNTHETASE"/>
    <property type="match status" value="1"/>
</dbReference>
<sequence>MLIDILNHPDLPSTNISSLRGGIIGGAGTPGELCQKIYKNLGMQKYVNSFGSTETTMTAVSNPEDKNIVKPMYVMPHMEMAIINKCGKFVSRGEKGEIVVRGYSIMQGYWNDEEKTKEVFDKDRWFHTGDIGSMSSDGSIEISGRYKDVIVRGGFNYYPAEIEQFIVQHPFVADACVIGVPDKLHGEEVCAWIRLKSDTSLTVDELVEFLENRISTSKIPRYILFKLQHEFPLTPSGKIKKYELQKLSIKELKLEKVTSYCEK</sequence>
<evidence type="ECO:0000256" key="3">
    <source>
        <dbReference type="ARBA" id="ARBA00037247"/>
    </source>
</evidence>
<dbReference type="Proteomes" id="UP000887577">
    <property type="component" value="Unplaced"/>
</dbReference>
<comment type="catalytic activity">
    <reaction evidence="6">
        <text>a medium-chain fatty acid + ATP + CoA = a medium-chain fatty acyl-CoA + AMP + diphosphate</text>
        <dbReference type="Rhea" id="RHEA:48340"/>
        <dbReference type="ChEBI" id="CHEBI:30616"/>
        <dbReference type="ChEBI" id="CHEBI:33019"/>
        <dbReference type="ChEBI" id="CHEBI:57287"/>
        <dbReference type="ChEBI" id="CHEBI:59558"/>
        <dbReference type="ChEBI" id="CHEBI:90546"/>
        <dbReference type="ChEBI" id="CHEBI:456215"/>
        <dbReference type="EC" id="6.2.1.2"/>
    </reaction>
</comment>
<dbReference type="InterPro" id="IPR042099">
    <property type="entry name" value="ANL_N_sf"/>
</dbReference>
<dbReference type="SUPFAM" id="SSF56801">
    <property type="entry name" value="Acetyl-CoA synthetase-like"/>
    <property type="match status" value="1"/>
</dbReference>
<evidence type="ECO:0000259" key="8">
    <source>
        <dbReference type="Pfam" id="PF13193"/>
    </source>
</evidence>
<evidence type="ECO:0000259" key="7">
    <source>
        <dbReference type="Pfam" id="PF00501"/>
    </source>
</evidence>
<dbReference type="Pfam" id="PF00501">
    <property type="entry name" value="AMP-binding"/>
    <property type="match status" value="1"/>
</dbReference>
<evidence type="ECO:0000256" key="6">
    <source>
        <dbReference type="ARBA" id="ARBA00048277"/>
    </source>
</evidence>
<organism evidence="9 10">
    <name type="scientific">Panagrolaimus superbus</name>
    <dbReference type="NCBI Taxonomy" id="310955"/>
    <lineage>
        <taxon>Eukaryota</taxon>
        <taxon>Metazoa</taxon>
        <taxon>Ecdysozoa</taxon>
        <taxon>Nematoda</taxon>
        <taxon>Chromadorea</taxon>
        <taxon>Rhabditida</taxon>
        <taxon>Tylenchina</taxon>
        <taxon>Panagrolaimomorpha</taxon>
        <taxon>Panagrolaimoidea</taxon>
        <taxon>Panagrolaimidae</taxon>
        <taxon>Panagrolaimus</taxon>
    </lineage>
</organism>
<comment type="function">
    <text evidence="3">Acyl-CoA synthases catalyze the initial reaction in fatty acid metabolism, by forming a thioester with CoA. Has some preference toward medium-chain substrates. Plays a role in adipocyte differentiation.</text>
</comment>
<evidence type="ECO:0000256" key="5">
    <source>
        <dbReference type="ARBA" id="ARBA00047319"/>
    </source>
</evidence>
<evidence type="ECO:0000256" key="4">
    <source>
        <dbReference type="ARBA" id="ARBA00039638"/>
    </source>
</evidence>
<accession>A0A914XXF9</accession>
<evidence type="ECO:0000256" key="1">
    <source>
        <dbReference type="ARBA" id="ARBA00006432"/>
    </source>
</evidence>